<keyword evidence="3" id="KW-0274">FAD</keyword>
<sequence>MPAKPGNLRCRSRSDRRVLLSVGHRTPAREVAVSRREMVDAVVVGTGAGGAPLLSRLAGAGLRVVALEAGRRHPLTDMATDEKAQAGLFWTDERLSAGADPLGFGNNNSGCGVGGSTLHYTAYTPRAQPDDFRLRTEFGVGEDWPLSYADLAPYYAEVEGFLGVSGPTPYPWGPARDQGYPHLPLPLNSAAQLMARGCEAVGLRTSPAANAALSRPQAQEGYGLRPACTHRGFCQAGCSVGAKGSMDVTYLPLAEARGAQIRPESFVVGLTRAGDRVTGVEYLRGGQLHWLRARHVFLCAGGIETPRLLLLHGLANSSGQVGRNFMAHVGLQLWGEFDEDTRPHKGIPGALISEDTHRPARLDSFGPADFAGGYLLQSIGVMPVTYASQLARATGTWGPALLERLCGYGHVAGINVLGDCLPHPHNFLDLSDELDRRGLPKPRIHFSWGENERRMTAHAERVMRAVWEAAGARGVWSYPRGAHIIGTARMGLDPATSVVDPDGRSWDLEGLHILDNSIFPSALSVNPALTIMALSLRAADRFLARLATEVHP</sequence>
<dbReference type="GO" id="GO:0050660">
    <property type="term" value="F:flavin adenine dinucleotide binding"/>
    <property type="evidence" value="ECO:0007669"/>
    <property type="project" value="InterPro"/>
</dbReference>
<organism evidence="7 8">
    <name type="scientific">Deinococcus arboris</name>
    <dbReference type="NCBI Taxonomy" id="2682977"/>
    <lineage>
        <taxon>Bacteria</taxon>
        <taxon>Thermotogati</taxon>
        <taxon>Deinococcota</taxon>
        <taxon>Deinococci</taxon>
        <taxon>Deinococcales</taxon>
        <taxon>Deinococcaceae</taxon>
        <taxon>Deinococcus</taxon>
    </lineage>
</organism>
<evidence type="ECO:0000259" key="6">
    <source>
        <dbReference type="Pfam" id="PF05199"/>
    </source>
</evidence>
<dbReference type="SUPFAM" id="SSF54373">
    <property type="entry name" value="FAD-linked reductases, C-terminal domain"/>
    <property type="match status" value="1"/>
</dbReference>
<dbReference type="InterPro" id="IPR007867">
    <property type="entry name" value="GMC_OxRtase_C"/>
</dbReference>
<evidence type="ECO:0000313" key="8">
    <source>
        <dbReference type="Proteomes" id="UP000483286"/>
    </source>
</evidence>
<dbReference type="SUPFAM" id="SSF51905">
    <property type="entry name" value="FAD/NAD(P)-binding domain"/>
    <property type="match status" value="1"/>
</dbReference>
<evidence type="ECO:0000313" key="7">
    <source>
        <dbReference type="EMBL" id="MVN88552.1"/>
    </source>
</evidence>
<dbReference type="Proteomes" id="UP000483286">
    <property type="component" value="Unassembled WGS sequence"/>
</dbReference>
<dbReference type="Pfam" id="PF05199">
    <property type="entry name" value="GMC_oxred_C"/>
    <property type="match status" value="1"/>
</dbReference>
<keyword evidence="2" id="KW-0285">Flavoprotein</keyword>
<evidence type="ECO:0000256" key="1">
    <source>
        <dbReference type="ARBA" id="ARBA00010790"/>
    </source>
</evidence>
<evidence type="ECO:0000256" key="4">
    <source>
        <dbReference type="ARBA" id="ARBA00023002"/>
    </source>
</evidence>
<proteinExistence type="inferred from homology"/>
<dbReference type="InterPro" id="IPR000172">
    <property type="entry name" value="GMC_OxRdtase_N"/>
</dbReference>
<dbReference type="Gene3D" id="3.50.50.60">
    <property type="entry name" value="FAD/NAD(P)-binding domain"/>
    <property type="match status" value="2"/>
</dbReference>
<protein>
    <submittedName>
        <fullName evidence="7">GMC family oxidoreductase</fullName>
    </submittedName>
</protein>
<dbReference type="GO" id="GO:0016614">
    <property type="term" value="F:oxidoreductase activity, acting on CH-OH group of donors"/>
    <property type="evidence" value="ECO:0007669"/>
    <property type="project" value="InterPro"/>
</dbReference>
<keyword evidence="8" id="KW-1185">Reference proteome</keyword>
<dbReference type="InterPro" id="IPR036188">
    <property type="entry name" value="FAD/NAD-bd_sf"/>
</dbReference>
<feature type="domain" description="Glucose-methanol-choline oxidoreductase C-terminal" evidence="6">
    <location>
        <begin position="422"/>
        <end position="534"/>
    </location>
</feature>
<evidence type="ECO:0000256" key="3">
    <source>
        <dbReference type="ARBA" id="ARBA00022827"/>
    </source>
</evidence>
<dbReference type="PANTHER" id="PTHR46056:SF12">
    <property type="entry name" value="LONG-CHAIN-ALCOHOL OXIDASE"/>
    <property type="match status" value="1"/>
</dbReference>
<name>A0A7C9HTI8_9DEIO</name>
<comment type="similarity">
    <text evidence="1">Belongs to the GMC oxidoreductase family.</text>
</comment>
<dbReference type="EMBL" id="WQLB01000030">
    <property type="protein sequence ID" value="MVN88552.1"/>
    <property type="molecule type" value="Genomic_DNA"/>
</dbReference>
<gene>
    <name evidence="7" type="ORF">GO986_17595</name>
</gene>
<evidence type="ECO:0000259" key="5">
    <source>
        <dbReference type="Pfam" id="PF00732"/>
    </source>
</evidence>
<reference evidence="7 8" key="1">
    <citation type="submission" date="2019-12" db="EMBL/GenBank/DDBJ databases">
        <title>Deinococcus sp. HMF7620 Genome sequencing and assembly.</title>
        <authorList>
            <person name="Kang H."/>
            <person name="Kim H."/>
            <person name="Joh K."/>
        </authorList>
    </citation>
    <scope>NUCLEOTIDE SEQUENCE [LARGE SCALE GENOMIC DNA]</scope>
    <source>
        <strain evidence="7 8">HMF7620</strain>
    </source>
</reference>
<keyword evidence="4" id="KW-0560">Oxidoreductase</keyword>
<comment type="caution">
    <text evidence="7">The sequence shown here is derived from an EMBL/GenBank/DDBJ whole genome shotgun (WGS) entry which is preliminary data.</text>
</comment>
<dbReference type="PANTHER" id="PTHR46056">
    <property type="entry name" value="LONG-CHAIN-ALCOHOL OXIDASE"/>
    <property type="match status" value="1"/>
</dbReference>
<feature type="domain" description="Glucose-methanol-choline oxidoreductase N-terminal" evidence="5">
    <location>
        <begin position="112"/>
        <end position="329"/>
    </location>
</feature>
<evidence type="ECO:0000256" key="2">
    <source>
        <dbReference type="ARBA" id="ARBA00022630"/>
    </source>
</evidence>
<dbReference type="Pfam" id="PF00732">
    <property type="entry name" value="GMC_oxred_N"/>
    <property type="match status" value="1"/>
</dbReference>
<accession>A0A7C9HTI8</accession>
<dbReference type="AlphaFoldDB" id="A0A7C9HTI8"/>